<evidence type="ECO:0000256" key="4">
    <source>
        <dbReference type="PROSITE-ProRule" id="PRU00320"/>
    </source>
</evidence>
<dbReference type="Pfam" id="PF04218">
    <property type="entry name" value="CENP-B_N"/>
    <property type="match status" value="1"/>
</dbReference>
<dbReference type="EnsemblMetazoa" id="XM_038020915.1">
    <property type="protein sequence ID" value="XP_037876843.1"/>
    <property type="gene ID" value="LOC119630681"/>
</dbReference>
<dbReference type="Pfam" id="PF03184">
    <property type="entry name" value="DDE_1"/>
    <property type="match status" value="1"/>
</dbReference>
<evidence type="ECO:0000313" key="7">
    <source>
        <dbReference type="EnsemblMetazoa" id="XP_037876843.1"/>
    </source>
</evidence>
<dbReference type="RefSeq" id="XP_037876843.1">
    <property type="nucleotide sequence ID" value="XM_038020915.2"/>
</dbReference>
<protein>
    <recommendedName>
        <fullName evidence="9">Tigger transposable element-derived protein 4</fullName>
    </recommendedName>
</protein>
<feature type="domain" description="HTH psq-type" evidence="5">
    <location>
        <begin position="1"/>
        <end position="51"/>
    </location>
</feature>
<keyword evidence="8" id="KW-1185">Reference proteome</keyword>
<comment type="subcellular location">
    <subcellularLocation>
        <location evidence="1 4">Nucleus</location>
    </subcellularLocation>
</comment>
<dbReference type="InterPro" id="IPR006600">
    <property type="entry name" value="HTH_CenpB_DNA-bd_dom"/>
</dbReference>
<evidence type="ECO:0000256" key="3">
    <source>
        <dbReference type="ARBA" id="ARBA00023242"/>
    </source>
</evidence>
<dbReference type="InterPro" id="IPR036397">
    <property type="entry name" value="RNaseH_sf"/>
</dbReference>
<dbReference type="SMR" id="A0A8R2R4D0"/>
<evidence type="ECO:0000313" key="8">
    <source>
        <dbReference type="Proteomes" id="UP000005204"/>
    </source>
</evidence>
<dbReference type="GeneID" id="119630681"/>
<dbReference type="Pfam" id="PF03221">
    <property type="entry name" value="HTH_Tnp_Tc5"/>
    <property type="match status" value="1"/>
</dbReference>
<evidence type="ECO:0000259" key="6">
    <source>
        <dbReference type="PROSITE" id="PS51253"/>
    </source>
</evidence>
<dbReference type="PROSITE" id="PS50960">
    <property type="entry name" value="HTH_PSQ"/>
    <property type="match status" value="1"/>
</dbReference>
<proteinExistence type="predicted"/>
<feature type="DNA-binding region" description="H-T-H motif" evidence="4">
    <location>
        <begin position="27"/>
        <end position="47"/>
    </location>
</feature>
<dbReference type="SUPFAM" id="SSF46689">
    <property type="entry name" value="Homeodomain-like"/>
    <property type="match status" value="2"/>
</dbReference>
<evidence type="ECO:0000256" key="2">
    <source>
        <dbReference type="ARBA" id="ARBA00023125"/>
    </source>
</evidence>
<feature type="domain" description="HTH CENPB-type" evidence="6">
    <location>
        <begin position="61"/>
        <end position="131"/>
    </location>
</feature>
<dbReference type="KEGG" id="bmor:119630681"/>
<dbReference type="SMART" id="SM00674">
    <property type="entry name" value="CENPB"/>
    <property type="match status" value="1"/>
</dbReference>
<evidence type="ECO:0008006" key="9">
    <source>
        <dbReference type="Google" id="ProtNLM"/>
    </source>
</evidence>
<dbReference type="PANTHER" id="PTHR19303">
    <property type="entry name" value="TRANSPOSON"/>
    <property type="match status" value="1"/>
</dbReference>
<dbReference type="GO" id="GO:0005634">
    <property type="term" value="C:nucleus"/>
    <property type="evidence" value="ECO:0007669"/>
    <property type="project" value="UniProtKB-SubCell"/>
</dbReference>
<keyword evidence="2 4" id="KW-0238">DNA-binding</keyword>
<dbReference type="GO" id="GO:0003677">
    <property type="term" value="F:DNA binding"/>
    <property type="evidence" value="ECO:0007669"/>
    <property type="project" value="UniProtKB-UniRule"/>
</dbReference>
<dbReference type="PROSITE" id="PS51253">
    <property type="entry name" value="HTH_CENPB"/>
    <property type="match status" value="1"/>
</dbReference>
<reference evidence="7" key="2">
    <citation type="submission" date="2022-06" db="UniProtKB">
        <authorList>
            <consortium name="EnsemblMetazoa"/>
        </authorList>
    </citation>
    <scope>IDENTIFICATION</scope>
    <source>
        <strain evidence="7">p50T (Dazao)</strain>
    </source>
</reference>
<evidence type="ECO:0000256" key="1">
    <source>
        <dbReference type="ARBA" id="ARBA00004123"/>
    </source>
</evidence>
<evidence type="ECO:0000259" key="5">
    <source>
        <dbReference type="PROSITE" id="PS50960"/>
    </source>
</evidence>
<dbReference type="PANTHER" id="PTHR19303:SF73">
    <property type="entry name" value="PROTEIN PDC2"/>
    <property type="match status" value="1"/>
</dbReference>
<sequence>MSQRKRKQINIEEKSRIISKLESGISNKDLAKEYGVSHSTISTIWKEREKIQTLYDNNFLKMKRARTTKHTNIEEALLKWFKCQRANNVPINGPILQEKANDFAQRFGEDFVCSSSWIQRFRARHGIIGGKMSGEAASVDKDTVEEWITQKWPTLFEGYGPDEIFNADETGLFYNMTPDKTLKFKGENCSGGKMSKTRLTIMVAANMTGSSKRKLLVIGKSKKPRCFKNIHSLPVTYENNVKSWMTSDIFERWLRNWDAELKGNKQKVLLLVDNCPAHPAVTNLKCIKLVFLPPNVTSVLQLMEQGVIRCLKSHYRRLQVLKLIQNLDSSEQKRFTVLDAILMISEAWKNVSQNTIANCFKHAGFKDLLTITSDDVTDDDGEDNISLAQLAQNVRPALYTTEAAEFIDVDNSIAICARATEYDIVRDVQEEDDEQEDSEEQFTVPTLNDGINAVSILRKIVLFNEHFHIHSNYDDTLIKIQRELQNIYAQQKCSKQTKIRDFMLTEK</sequence>
<dbReference type="InterPro" id="IPR007889">
    <property type="entry name" value="HTH_Psq"/>
</dbReference>
<dbReference type="InterPro" id="IPR009057">
    <property type="entry name" value="Homeodomain-like_sf"/>
</dbReference>
<reference evidence="8" key="1">
    <citation type="journal article" date="2008" name="Insect Biochem. Mol. Biol.">
        <title>The genome of a lepidopteran model insect, the silkworm Bombyx mori.</title>
        <authorList>
            <consortium name="International Silkworm Genome Consortium"/>
        </authorList>
    </citation>
    <scope>NUCLEOTIDE SEQUENCE [LARGE SCALE GENOMIC DNA]</scope>
    <source>
        <strain evidence="8">p50T</strain>
    </source>
</reference>
<name>A0A8R2R4D0_BOMMO</name>
<dbReference type="Proteomes" id="UP000005204">
    <property type="component" value="Unassembled WGS sequence"/>
</dbReference>
<dbReference type="Gene3D" id="1.10.10.60">
    <property type="entry name" value="Homeodomain-like"/>
    <property type="match status" value="2"/>
</dbReference>
<accession>A0A8R2R4D0</accession>
<dbReference type="AlphaFoldDB" id="A0A8R2R4D0"/>
<dbReference type="InterPro" id="IPR050863">
    <property type="entry name" value="CenT-Element_Derived"/>
</dbReference>
<keyword evidence="3 4" id="KW-0539">Nucleus</keyword>
<dbReference type="Gene3D" id="3.30.420.10">
    <property type="entry name" value="Ribonuclease H-like superfamily/Ribonuclease H"/>
    <property type="match status" value="1"/>
</dbReference>
<dbReference type="InterPro" id="IPR004875">
    <property type="entry name" value="DDE_SF_endonuclease_dom"/>
</dbReference>
<organism evidence="7 8">
    <name type="scientific">Bombyx mori</name>
    <name type="common">Silk moth</name>
    <dbReference type="NCBI Taxonomy" id="7091"/>
    <lineage>
        <taxon>Eukaryota</taxon>
        <taxon>Metazoa</taxon>
        <taxon>Ecdysozoa</taxon>
        <taxon>Arthropoda</taxon>
        <taxon>Hexapoda</taxon>
        <taxon>Insecta</taxon>
        <taxon>Pterygota</taxon>
        <taxon>Neoptera</taxon>
        <taxon>Endopterygota</taxon>
        <taxon>Lepidoptera</taxon>
        <taxon>Glossata</taxon>
        <taxon>Ditrysia</taxon>
        <taxon>Bombycoidea</taxon>
        <taxon>Bombycidae</taxon>
        <taxon>Bombycinae</taxon>
        <taxon>Bombyx</taxon>
    </lineage>
</organism>